<keyword evidence="2" id="KW-0732">Signal</keyword>
<dbReference type="Pfam" id="PF03413">
    <property type="entry name" value="PepSY"/>
    <property type="match status" value="2"/>
</dbReference>
<sequence>MRRKTLIATAAAVAVLAGTGGVAAAAMADDDDRQRPAAVATDDPGADDGPRDDDRDDRDAGDDKARDGGTRTVSLADAVTAARAEAPGTVVSAELDEDRGRAEWEVETLAEDGTWHEVTIDAANGEVVTTREEQDRQDADEARDALRGSRTDLVEAAKAAAGARPGTVTSVSLDDDTRGWEVELHQDGAEHEFHVDPATGDTT</sequence>
<dbReference type="EMBL" id="FZOF01000017">
    <property type="protein sequence ID" value="SNT22568.1"/>
    <property type="molecule type" value="Genomic_DNA"/>
</dbReference>
<keyword evidence="5" id="KW-1185">Reference proteome</keyword>
<evidence type="ECO:0000313" key="5">
    <source>
        <dbReference type="Proteomes" id="UP000198280"/>
    </source>
</evidence>
<reference evidence="4 5" key="1">
    <citation type="submission" date="2017-06" db="EMBL/GenBank/DDBJ databases">
        <authorList>
            <person name="Kim H.J."/>
            <person name="Triplett B.A."/>
        </authorList>
    </citation>
    <scope>NUCLEOTIDE SEQUENCE [LARGE SCALE GENOMIC DNA]</scope>
    <source>
        <strain evidence="4 5">CGMCC 4.1858</strain>
    </source>
</reference>
<dbReference type="AlphaFoldDB" id="A0A239KY37"/>
<feature type="signal peptide" evidence="2">
    <location>
        <begin position="1"/>
        <end position="28"/>
    </location>
</feature>
<dbReference type="Gene3D" id="3.10.450.40">
    <property type="match status" value="2"/>
</dbReference>
<gene>
    <name evidence="4" type="ORF">SAMN05216252_11793</name>
</gene>
<evidence type="ECO:0000256" key="1">
    <source>
        <dbReference type="SAM" id="MobiDB-lite"/>
    </source>
</evidence>
<feature type="chain" id="PRO_5038532333" evidence="2">
    <location>
        <begin position="29"/>
        <end position="203"/>
    </location>
</feature>
<feature type="region of interest" description="Disordered" evidence="1">
    <location>
        <begin position="128"/>
        <end position="149"/>
    </location>
</feature>
<evidence type="ECO:0000256" key="2">
    <source>
        <dbReference type="SAM" id="SignalP"/>
    </source>
</evidence>
<feature type="region of interest" description="Disordered" evidence="1">
    <location>
        <begin position="22"/>
        <end position="100"/>
    </location>
</feature>
<protein>
    <submittedName>
        <fullName evidence="4">Peptidase propeptide and YPEB domain-containing protein</fullName>
    </submittedName>
</protein>
<feature type="domain" description="PepSY" evidence="3">
    <location>
        <begin position="73"/>
        <end position="128"/>
    </location>
</feature>
<evidence type="ECO:0000313" key="4">
    <source>
        <dbReference type="EMBL" id="SNT22568.1"/>
    </source>
</evidence>
<accession>A0A239KY37</accession>
<organism evidence="4 5">
    <name type="scientific">Actinacidiphila glaucinigra</name>
    <dbReference type="NCBI Taxonomy" id="235986"/>
    <lineage>
        <taxon>Bacteria</taxon>
        <taxon>Bacillati</taxon>
        <taxon>Actinomycetota</taxon>
        <taxon>Actinomycetes</taxon>
        <taxon>Kitasatosporales</taxon>
        <taxon>Streptomycetaceae</taxon>
        <taxon>Actinacidiphila</taxon>
    </lineage>
</organism>
<dbReference type="InterPro" id="IPR025711">
    <property type="entry name" value="PepSY"/>
</dbReference>
<feature type="region of interest" description="Disordered" evidence="1">
    <location>
        <begin position="156"/>
        <end position="175"/>
    </location>
</feature>
<feature type="compositionally biased region" description="Basic and acidic residues" evidence="1">
    <location>
        <begin position="129"/>
        <end position="149"/>
    </location>
</feature>
<feature type="compositionally biased region" description="Basic and acidic residues" evidence="1">
    <location>
        <begin position="48"/>
        <end position="69"/>
    </location>
</feature>
<evidence type="ECO:0000259" key="3">
    <source>
        <dbReference type="Pfam" id="PF03413"/>
    </source>
</evidence>
<proteinExistence type="predicted"/>
<dbReference type="OrthoDB" id="4336385at2"/>
<feature type="domain" description="PepSY" evidence="3">
    <location>
        <begin position="154"/>
        <end position="201"/>
    </location>
</feature>
<name>A0A239KY37_9ACTN</name>
<dbReference type="RefSeq" id="WP_089226649.1">
    <property type="nucleotide sequence ID" value="NZ_FZOF01000017.1"/>
</dbReference>
<dbReference type="Proteomes" id="UP000198280">
    <property type="component" value="Unassembled WGS sequence"/>
</dbReference>